<reference evidence="1 2" key="1">
    <citation type="journal article" date="2013" name="Front. Microbiol.">
        <title>Comparative genomic analyses of the cyanobacterium, Lyngbya aestuarii BL J, a powerful hydrogen producer.</title>
        <authorList>
            <person name="Kothari A."/>
            <person name="Vaughn M."/>
            <person name="Garcia-Pichel F."/>
        </authorList>
    </citation>
    <scope>NUCLEOTIDE SEQUENCE [LARGE SCALE GENOMIC DNA]</scope>
    <source>
        <strain evidence="1 2">BL J</strain>
    </source>
</reference>
<accession>U7QFT8</accession>
<evidence type="ECO:0000313" key="2">
    <source>
        <dbReference type="Proteomes" id="UP000017127"/>
    </source>
</evidence>
<keyword evidence="2" id="KW-1185">Reference proteome</keyword>
<name>U7QFT8_9CYAN</name>
<comment type="caution">
    <text evidence="1">The sequence shown here is derived from an EMBL/GenBank/DDBJ whole genome shotgun (WGS) entry which is preliminary data.</text>
</comment>
<proteinExistence type="predicted"/>
<gene>
    <name evidence="1" type="ORF">M595_3867</name>
</gene>
<dbReference type="AlphaFoldDB" id="U7QFT8"/>
<dbReference type="Proteomes" id="UP000017127">
    <property type="component" value="Unassembled WGS sequence"/>
</dbReference>
<sequence>MVEQGKPIKARSILPCFCNSLTSKVQLKNPGTSKKQILKRIFLNLGFYY</sequence>
<dbReference type="EMBL" id="AUZM01000041">
    <property type="protein sequence ID" value="ERT06142.1"/>
    <property type="molecule type" value="Genomic_DNA"/>
</dbReference>
<organism evidence="1 2">
    <name type="scientific">Lyngbya aestuarii BL J</name>
    <dbReference type="NCBI Taxonomy" id="1348334"/>
    <lineage>
        <taxon>Bacteria</taxon>
        <taxon>Bacillati</taxon>
        <taxon>Cyanobacteriota</taxon>
        <taxon>Cyanophyceae</taxon>
        <taxon>Oscillatoriophycideae</taxon>
        <taxon>Oscillatoriales</taxon>
        <taxon>Microcoleaceae</taxon>
        <taxon>Lyngbya</taxon>
    </lineage>
</organism>
<evidence type="ECO:0000313" key="1">
    <source>
        <dbReference type="EMBL" id="ERT06142.1"/>
    </source>
</evidence>
<protein>
    <submittedName>
        <fullName evidence="1">Uncharacterized protein</fullName>
    </submittedName>
</protein>